<reference evidence="2" key="1">
    <citation type="journal article" date="2017" name="Nat. Ecol. Evol.">
        <title>Genome expansion and lineage-specific genetic innovations in the forest pathogenic fungi Armillaria.</title>
        <authorList>
            <person name="Sipos G."/>
            <person name="Prasanna A.N."/>
            <person name="Walter M.C."/>
            <person name="O'Connor E."/>
            <person name="Balint B."/>
            <person name="Krizsan K."/>
            <person name="Kiss B."/>
            <person name="Hess J."/>
            <person name="Varga T."/>
            <person name="Slot J."/>
            <person name="Riley R."/>
            <person name="Boka B."/>
            <person name="Rigling D."/>
            <person name="Barry K."/>
            <person name="Lee J."/>
            <person name="Mihaltcheva S."/>
            <person name="LaButti K."/>
            <person name="Lipzen A."/>
            <person name="Waldron R."/>
            <person name="Moloney N.M."/>
            <person name="Sperisen C."/>
            <person name="Kredics L."/>
            <person name="Vagvoelgyi C."/>
            <person name="Patrignani A."/>
            <person name="Fitzpatrick D."/>
            <person name="Nagy I."/>
            <person name="Doyle S."/>
            <person name="Anderson J.B."/>
            <person name="Grigoriev I.V."/>
            <person name="Gueldener U."/>
            <person name="Muensterkoetter M."/>
            <person name="Nagy L.G."/>
        </authorList>
    </citation>
    <scope>NUCLEOTIDE SEQUENCE [LARGE SCALE GENOMIC DNA]</scope>
    <source>
        <strain evidence="2">Ar21-2</strain>
    </source>
</reference>
<proteinExistence type="predicted"/>
<keyword evidence="2" id="KW-1185">Reference proteome</keyword>
<dbReference type="OrthoDB" id="2928640at2759"/>
<name>A0A2H3E2T9_ARMGA</name>
<gene>
    <name evidence="1" type="ORF">ARMGADRAFT_665146</name>
</gene>
<dbReference type="InterPro" id="IPR032675">
    <property type="entry name" value="LRR_dom_sf"/>
</dbReference>
<accession>A0A2H3E2T9</accession>
<sequence>MAPPSLPQELVDSIFEYLHDDIPVLRRCVLVSRSCRAAAQGHLYHQVILVLRYTWSPYLRKPYAGAWYTCASFYQLIRRSPHIPPLVRSFVVHDGLLGNDVDGYHPITKRLFNEKFLPRIFPLLPYPRRIVLANRIVRFGRDSLPSSLKSSIRDAFRSPHITSVHLDGLEQVDQGWLLSLFEGCPSLKHLTLTWFNESGRRSFPLDQKLLVKPINASPALESLSFSDEIPFIVGKLFTIQPLFNISRLRKLSIYSRFRADCPIIQKLLDATQDCLEELTLRTQGSCKTIHYS</sequence>
<dbReference type="AlphaFoldDB" id="A0A2H3E2T9"/>
<dbReference type="Proteomes" id="UP000217790">
    <property type="component" value="Unassembled WGS sequence"/>
</dbReference>
<protein>
    <recommendedName>
        <fullName evidence="3">F-box domain-containing protein</fullName>
    </recommendedName>
</protein>
<evidence type="ECO:0000313" key="2">
    <source>
        <dbReference type="Proteomes" id="UP000217790"/>
    </source>
</evidence>
<dbReference type="InParanoid" id="A0A2H3E2T9"/>
<evidence type="ECO:0008006" key="3">
    <source>
        <dbReference type="Google" id="ProtNLM"/>
    </source>
</evidence>
<organism evidence="1 2">
    <name type="scientific">Armillaria gallica</name>
    <name type="common">Bulbous honey fungus</name>
    <name type="synonym">Armillaria bulbosa</name>
    <dbReference type="NCBI Taxonomy" id="47427"/>
    <lineage>
        <taxon>Eukaryota</taxon>
        <taxon>Fungi</taxon>
        <taxon>Dikarya</taxon>
        <taxon>Basidiomycota</taxon>
        <taxon>Agaricomycotina</taxon>
        <taxon>Agaricomycetes</taxon>
        <taxon>Agaricomycetidae</taxon>
        <taxon>Agaricales</taxon>
        <taxon>Marasmiineae</taxon>
        <taxon>Physalacriaceae</taxon>
        <taxon>Armillaria</taxon>
    </lineage>
</organism>
<dbReference type="SUPFAM" id="SSF52047">
    <property type="entry name" value="RNI-like"/>
    <property type="match status" value="1"/>
</dbReference>
<evidence type="ECO:0000313" key="1">
    <source>
        <dbReference type="EMBL" id="PBK98012.1"/>
    </source>
</evidence>
<dbReference type="EMBL" id="KZ293649">
    <property type="protein sequence ID" value="PBK98012.1"/>
    <property type="molecule type" value="Genomic_DNA"/>
</dbReference>
<dbReference type="Gene3D" id="3.80.10.10">
    <property type="entry name" value="Ribonuclease Inhibitor"/>
    <property type="match status" value="1"/>
</dbReference>